<keyword evidence="11" id="KW-0539">Nucleus</keyword>
<dbReference type="InterPro" id="IPR036396">
    <property type="entry name" value="Cyt_P450_sf"/>
</dbReference>
<comment type="similarity">
    <text evidence="3">Belongs to the cytochrome P450 family.</text>
</comment>
<name>A0A8S2B6I0_ARAAE</name>
<reference evidence="16" key="1">
    <citation type="submission" date="2021-01" db="EMBL/GenBank/DDBJ databases">
        <authorList>
            <person name="Bezrukov I."/>
        </authorList>
    </citation>
    <scope>NUCLEOTIDE SEQUENCE</scope>
</reference>
<protein>
    <recommendedName>
        <fullName evidence="15">BHLH domain-containing protein</fullName>
    </recommendedName>
</protein>
<keyword evidence="9" id="KW-0503">Monooxygenase</keyword>
<keyword evidence="6" id="KW-0560">Oxidoreductase</keyword>
<feature type="binding site" description="axial binding residue" evidence="12">
    <location>
        <position position="470"/>
    </location>
    <ligand>
        <name>heme</name>
        <dbReference type="ChEBI" id="CHEBI:30413"/>
    </ligand>
    <ligandPart>
        <name>Fe</name>
        <dbReference type="ChEBI" id="CHEBI:18248"/>
    </ligandPart>
</feature>
<dbReference type="Gene3D" id="4.10.280.10">
    <property type="entry name" value="Helix-loop-helix DNA-binding domain"/>
    <property type="match status" value="1"/>
</dbReference>
<keyword evidence="14" id="KW-0812">Transmembrane</keyword>
<evidence type="ECO:0000256" key="10">
    <source>
        <dbReference type="ARBA" id="ARBA00023163"/>
    </source>
</evidence>
<evidence type="ECO:0000256" key="14">
    <source>
        <dbReference type="SAM" id="Phobius"/>
    </source>
</evidence>
<evidence type="ECO:0000256" key="5">
    <source>
        <dbReference type="ARBA" id="ARBA00022723"/>
    </source>
</evidence>
<dbReference type="CDD" id="cd11064">
    <property type="entry name" value="CYP86A"/>
    <property type="match status" value="1"/>
</dbReference>
<feature type="transmembrane region" description="Helical" evidence="14">
    <location>
        <begin position="6"/>
        <end position="27"/>
    </location>
</feature>
<dbReference type="Gene3D" id="1.10.630.10">
    <property type="entry name" value="Cytochrome P450"/>
    <property type="match status" value="1"/>
</dbReference>
<dbReference type="PRINTS" id="PR00465">
    <property type="entry name" value="EP450IV"/>
</dbReference>
<dbReference type="GO" id="GO:0016705">
    <property type="term" value="F:oxidoreductase activity, acting on paired donors, with incorporation or reduction of molecular oxygen"/>
    <property type="evidence" value="ECO:0007669"/>
    <property type="project" value="InterPro"/>
</dbReference>
<evidence type="ECO:0000256" key="6">
    <source>
        <dbReference type="ARBA" id="ARBA00023002"/>
    </source>
</evidence>
<evidence type="ECO:0000256" key="1">
    <source>
        <dbReference type="ARBA" id="ARBA00001971"/>
    </source>
</evidence>
<dbReference type="SMART" id="SM00353">
    <property type="entry name" value="HLH"/>
    <property type="match status" value="1"/>
</dbReference>
<keyword evidence="17" id="KW-1185">Reference proteome</keyword>
<keyword evidence="14" id="KW-0472">Membrane</keyword>
<dbReference type="Pfam" id="PF00067">
    <property type="entry name" value="p450"/>
    <property type="match status" value="1"/>
</dbReference>
<dbReference type="PRINTS" id="PR00385">
    <property type="entry name" value="P450"/>
</dbReference>
<feature type="region of interest" description="Disordered" evidence="13">
    <location>
        <begin position="756"/>
        <end position="779"/>
    </location>
</feature>
<keyword evidence="4 12" id="KW-0349">Heme</keyword>
<evidence type="ECO:0000256" key="3">
    <source>
        <dbReference type="ARBA" id="ARBA00010617"/>
    </source>
</evidence>
<dbReference type="Proteomes" id="UP000682877">
    <property type="component" value="Chromosome 7"/>
</dbReference>
<dbReference type="InterPro" id="IPR036638">
    <property type="entry name" value="HLH_DNA-bd_sf"/>
</dbReference>
<dbReference type="SUPFAM" id="SSF47459">
    <property type="entry name" value="HLH, helix-loop-helix DNA-binding domain"/>
    <property type="match status" value="1"/>
</dbReference>
<evidence type="ECO:0000313" key="16">
    <source>
        <dbReference type="EMBL" id="CAE6205948.1"/>
    </source>
</evidence>
<dbReference type="CDD" id="cd11453">
    <property type="entry name" value="bHLH_AtBIM_like"/>
    <property type="match status" value="1"/>
</dbReference>
<comment type="subcellular location">
    <subcellularLocation>
        <location evidence="2">Nucleus</location>
    </subcellularLocation>
</comment>
<dbReference type="GO" id="GO:0020037">
    <property type="term" value="F:heme binding"/>
    <property type="evidence" value="ECO:0007669"/>
    <property type="project" value="InterPro"/>
</dbReference>
<dbReference type="Pfam" id="PF00010">
    <property type="entry name" value="HLH"/>
    <property type="match status" value="1"/>
</dbReference>
<dbReference type="GO" id="GO:0046983">
    <property type="term" value="F:protein dimerization activity"/>
    <property type="evidence" value="ECO:0007669"/>
    <property type="project" value="InterPro"/>
</dbReference>
<feature type="region of interest" description="Disordered" evidence="13">
    <location>
        <begin position="517"/>
        <end position="536"/>
    </location>
</feature>
<sequence>MASISSLGEASIVIFSSIIFILCFHLFKKPHNKGFLRNWPVLGMLPGLLMEFHRIYDFSVENLEASNLTFAFKGPWCFGMDMLFTVDQENIRHIMNSHSSNYTKGPDFKEVFDVLGDGILTADSKLWKSLRKASKAMVDHQGFQKLSMSTTRRKLNDGLVPLFNKIAEEGTVVDLQDLFGRFMFDTTLMTVSGCDDPRSLSIEMSEVDEFTKALNNIGEGIMYRHVKPKFLWKLQRRIRFGQEKKLSKADATLNRMCAKLILDKREEIRSQDFTHNFNDEGDDLLTSHMKLDATKYELLNPNDDKFLRDTMLAFILAGRDTTASALTWFFWLLSENPQVVANIRQEININLPRVTTGGDGGLERPSYDVSIEFLNKLVYLHGSLYEAMRLYPPVPFERLSPVKQDKLPSGHEVDPSMKILIFVYALGRMKAVWGDDALEFKPERWVSMTGGLIKVPSTKFFSFNAGPRACLGKKLAMTQMKTVVVVLVEILQNYDIQVVEGQKIEPAPGPILRMKHGRRNRSSCRSKHSETEQRRRSKINERFQSLMDIIPQNQNDQKRDKASFLLEVIEYIHFLQEKVHMYEESDHQMWYQSPTKLIPWGSVAEHNGHPQIVNDNVAASSGLLSAVDPDIESAVNTKILEDCPVSAVSSYLPTEPSLQFVQHDFWQPKPINCNTDDLFNSNGNISPSLSTCFSSSIGGDAVVVLHTLTEALKSSGVKMPETMISVQLSLRKRADCEYSVAAFASEDNCNSIADVEGDSPTETRSFCSDIDHPQKRIRR</sequence>
<dbReference type="InterPro" id="IPR001128">
    <property type="entry name" value="Cyt_P450"/>
</dbReference>
<dbReference type="InterPro" id="IPR017972">
    <property type="entry name" value="Cyt_P450_CS"/>
</dbReference>
<evidence type="ECO:0000256" key="7">
    <source>
        <dbReference type="ARBA" id="ARBA00023004"/>
    </source>
</evidence>
<feature type="compositionally biased region" description="Basic and acidic residues" evidence="13">
    <location>
        <begin position="527"/>
        <end position="536"/>
    </location>
</feature>
<proteinExistence type="inferred from homology"/>
<evidence type="ECO:0000313" key="17">
    <source>
        <dbReference type="Proteomes" id="UP000682877"/>
    </source>
</evidence>
<keyword evidence="5 12" id="KW-0479">Metal-binding</keyword>
<keyword evidence="10" id="KW-0804">Transcription</keyword>
<evidence type="ECO:0000256" key="4">
    <source>
        <dbReference type="ARBA" id="ARBA00022617"/>
    </source>
</evidence>
<feature type="compositionally biased region" description="Basic and acidic residues" evidence="13">
    <location>
        <begin position="769"/>
        <end position="779"/>
    </location>
</feature>
<dbReference type="InterPro" id="IPR011598">
    <property type="entry name" value="bHLH_dom"/>
</dbReference>
<keyword evidence="8" id="KW-0805">Transcription regulation</keyword>
<comment type="cofactor">
    <cofactor evidence="1 12">
        <name>heme</name>
        <dbReference type="ChEBI" id="CHEBI:30413"/>
    </cofactor>
</comment>
<dbReference type="GO" id="GO:0004497">
    <property type="term" value="F:monooxygenase activity"/>
    <property type="evidence" value="ECO:0007669"/>
    <property type="project" value="UniProtKB-KW"/>
</dbReference>
<keyword evidence="14" id="KW-1133">Transmembrane helix</keyword>
<evidence type="ECO:0000256" key="8">
    <source>
        <dbReference type="ARBA" id="ARBA00023015"/>
    </source>
</evidence>
<feature type="compositionally biased region" description="Basic residues" evidence="13">
    <location>
        <begin position="517"/>
        <end position="526"/>
    </location>
</feature>
<organism evidence="16 17">
    <name type="scientific">Arabidopsis arenosa</name>
    <name type="common">Sand rock-cress</name>
    <name type="synonym">Cardaminopsis arenosa</name>
    <dbReference type="NCBI Taxonomy" id="38785"/>
    <lineage>
        <taxon>Eukaryota</taxon>
        <taxon>Viridiplantae</taxon>
        <taxon>Streptophyta</taxon>
        <taxon>Embryophyta</taxon>
        <taxon>Tracheophyta</taxon>
        <taxon>Spermatophyta</taxon>
        <taxon>Magnoliopsida</taxon>
        <taxon>eudicotyledons</taxon>
        <taxon>Gunneridae</taxon>
        <taxon>Pentapetalae</taxon>
        <taxon>rosids</taxon>
        <taxon>malvids</taxon>
        <taxon>Brassicales</taxon>
        <taxon>Brassicaceae</taxon>
        <taxon>Camelineae</taxon>
        <taxon>Arabidopsis</taxon>
    </lineage>
</organism>
<feature type="domain" description="BHLH" evidence="15">
    <location>
        <begin position="523"/>
        <end position="575"/>
    </location>
</feature>
<dbReference type="GO" id="GO:0005506">
    <property type="term" value="F:iron ion binding"/>
    <property type="evidence" value="ECO:0007669"/>
    <property type="project" value="InterPro"/>
</dbReference>
<dbReference type="PROSITE" id="PS50888">
    <property type="entry name" value="BHLH"/>
    <property type="match status" value="1"/>
</dbReference>
<evidence type="ECO:0000256" key="9">
    <source>
        <dbReference type="ARBA" id="ARBA00023033"/>
    </source>
</evidence>
<dbReference type="GO" id="GO:0006629">
    <property type="term" value="P:lipid metabolic process"/>
    <property type="evidence" value="ECO:0007669"/>
    <property type="project" value="UniProtKB-ARBA"/>
</dbReference>
<accession>A0A8S2B6I0</accession>
<evidence type="ECO:0000256" key="12">
    <source>
        <dbReference type="PIRSR" id="PIRSR602403-1"/>
    </source>
</evidence>
<evidence type="ECO:0000259" key="15">
    <source>
        <dbReference type="PROSITE" id="PS50888"/>
    </source>
</evidence>
<evidence type="ECO:0000256" key="2">
    <source>
        <dbReference type="ARBA" id="ARBA00004123"/>
    </source>
</evidence>
<evidence type="ECO:0000256" key="11">
    <source>
        <dbReference type="ARBA" id="ARBA00023242"/>
    </source>
</evidence>
<dbReference type="PANTHER" id="PTHR24296">
    <property type="entry name" value="CYTOCHROME P450"/>
    <property type="match status" value="1"/>
</dbReference>
<dbReference type="AlphaFoldDB" id="A0A8S2B6I0"/>
<keyword evidence="7 12" id="KW-0408">Iron</keyword>
<evidence type="ECO:0000256" key="13">
    <source>
        <dbReference type="SAM" id="MobiDB-lite"/>
    </source>
</evidence>
<dbReference type="PROSITE" id="PS00086">
    <property type="entry name" value="CYTOCHROME_P450"/>
    <property type="match status" value="1"/>
</dbReference>
<dbReference type="InterPro" id="IPR002403">
    <property type="entry name" value="Cyt_P450_E_grp-IV"/>
</dbReference>
<dbReference type="SUPFAM" id="SSF48264">
    <property type="entry name" value="Cytochrome P450"/>
    <property type="match status" value="1"/>
</dbReference>
<gene>
    <name evidence="16" type="ORF">AARE701A_LOCUS20144</name>
</gene>
<dbReference type="EMBL" id="LR999457">
    <property type="protein sequence ID" value="CAE6205948.1"/>
    <property type="molecule type" value="Genomic_DNA"/>
</dbReference>
<dbReference type="GO" id="GO:0005634">
    <property type="term" value="C:nucleus"/>
    <property type="evidence" value="ECO:0007669"/>
    <property type="project" value="UniProtKB-SubCell"/>
</dbReference>